<organism evidence="2 3">
    <name type="scientific">Leptolyngbya foveolarum</name>
    <dbReference type="NCBI Taxonomy" id="47253"/>
    <lineage>
        <taxon>Bacteria</taxon>
        <taxon>Bacillati</taxon>
        <taxon>Cyanobacteriota</taxon>
        <taxon>Cyanophyceae</taxon>
        <taxon>Leptolyngbyales</taxon>
        <taxon>Leptolyngbyaceae</taxon>
        <taxon>Leptolyngbya group</taxon>
        <taxon>Leptolyngbya</taxon>
    </lineage>
</organism>
<keyword evidence="1" id="KW-0472">Membrane</keyword>
<evidence type="ECO:0000256" key="1">
    <source>
        <dbReference type="SAM" id="Phobius"/>
    </source>
</evidence>
<accession>A0A2W4WP76</accession>
<reference evidence="3" key="1">
    <citation type="submission" date="2018-04" db="EMBL/GenBank/DDBJ databases">
        <authorList>
            <person name="Cornet L."/>
        </authorList>
    </citation>
    <scope>NUCLEOTIDE SEQUENCE [LARGE SCALE GENOMIC DNA]</scope>
</reference>
<keyword evidence="1" id="KW-0812">Transmembrane</keyword>
<evidence type="ECO:0000313" key="3">
    <source>
        <dbReference type="Proteomes" id="UP000249354"/>
    </source>
</evidence>
<name>A0A2W4WP76_9CYAN</name>
<protein>
    <submittedName>
        <fullName evidence="2">Uncharacterized protein</fullName>
    </submittedName>
</protein>
<proteinExistence type="predicted"/>
<feature type="transmembrane region" description="Helical" evidence="1">
    <location>
        <begin position="94"/>
        <end position="113"/>
    </location>
</feature>
<feature type="transmembrane region" description="Helical" evidence="1">
    <location>
        <begin position="21"/>
        <end position="42"/>
    </location>
</feature>
<evidence type="ECO:0000313" key="2">
    <source>
        <dbReference type="EMBL" id="PZO21128.1"/>
    </source>
</evidence>
<dbReference type="EMBL" id="QBMC01000023">
    <property type="protein sequence ID" value="PZO21128.1"/>
    <property type="molecule type" value="Genomic_DNA"/>
</dbReference>
<gene>
    <name evidence="2" type="ORF">DCF25_05640</name>
</gene>
<dbReference type="Proteomes" id="UP000249354">
    <property type="component" value="Unassembled WGS sequence"/>
</dbReference>
<comment type="caution">
    <text evidence="2">The sequence shown here is derived from an EMBL/GenBank/DDBJ whole genome shotgun (WGS) entry which is preliminary data.</text>
</comment>
<feature type="transmembrane region" description="Helical" evidence="1">
    <location>
        <begin position="62"/>
        <end position="82"/>
    </location>
</feature>
<dbReference type="AlphaFoldDB" id="A0A2W4WP76"/>
<feature type="transmembrane region" description="Helical" evidence="1">
    <location>
        <begin position="183"/>
        <end position="204"/>
    </location>
</feature>
<sequence length="213" mass="23005">MTGISKPRGPYQNQTMNANGVSFGAKQICFIVGLVCVAGFIVDMLAIGMPPNPFDLPWRIGFLQQMGDRSIVLLFGTALLLYSQLGNRRLTRPLSLILLSIGVAFVLSSVLVIRDSLILRDQTINNISTQEQQIQTQIEDSRGNSALPPGVTPEQLDQAAQQITTQAEQLKQNTRNGITKSGLASIGNLIVVGMGLIGLGRFGLTSARKAQRN</sequence>
<reference evidence="2 3" key="2">
    <citation type="submission" date="2018-06" db="EMBL/GenBank/DDBJ databases">
        <title>Metagenomic assembly of (sub)arctic Cyanobacteria and their associated microbiome from non-axenic cultures.</title>
        <authorList>
            <person name="Baurain D."/>
        </authorList>
    </citation>
    <scope>NUCLEOTIDE SEQUENCE [LARGE SCALE GENOMIC DNA]</scope>
    <source>
        <strain evidence="2">ULC129bin1</strain>
    </source>
</reference>
<keyword evidence="1" id="KW-1133">Transmembrane helix</keyword>